<reference evidence="1 2" key="1">
    <citation type="journal article" date="2015" name="Genome Announc.">
        <title>Complete genome sequence of the human gut symbiont Roseburia hominis.</title>
        <authorList>
            <person name="Travis A.J."/>
            <person name="Kelly D."/>
            <person name="Flint H.J."/>
            <person name="Aminov R.I."/>
        </authorList>
    </citation>
    <scope>NUCLEOTIDE SEQUENCE [LARGE SCALE GENOMIC DNA]</scope>
    <source>
        <strain evidence="2">DSM 16839 / JCM 17582 / NCIMB 14029 / A2-183</strain>
    </source>
</reference>
<name>G2T2N8_ROSHA</name>
<evidence type="ECO:0000313" key="1">
    <source>
        <dbReference type="EMBL" id="AEN96421.1"/>
    </source>
</evidence>
<sequence length="38" mass="4176">MIYVLGFLLEVTSADLGSVFASVKVEYFGELFLVIGFT</sequence>
<dbReference type="STRING" id="585394.RHOM_06520"/>
<organism evidence="1 2">
    <name type="scientific">Roseburia hominis (strain DSM 16839 / JCM 17582 / NCIMB 14029 / A2-183)</name>
    <dbReference type="NCBI Taxonomy" id="585394"/>
    <lineage>
        <taxon>Bacteria</taxon>
        <taxon>Bacillati</taxon>
        <taxon>Bacillota</taxon>
        <taxon>Clostridia</taxon>
        <taxon>Lachnospirales</taxon>
        <taxon>Lachnospiraceae</taxon>
        <taxon>Roseburia</taxon>
    </lineage>
</organism>
<accession>G2T2N8</accession>
<evidence type="ECO:0000313" key="2">
    <source>
        <dbReference type="Proteomes" id="UP000008178"/>
    </source>
</evidence>
<dbReference type="Proteomes" id="UP000008178">
    <property type="component" value="Chromosome"/>
</dbReference>
<proteinExistence type="predicted"/>
<gene>
    <name evidence="1" type="ordered locus">RHOM_06520</name>
</gene>
<protein>
    <submittedName>
        <fullName evidence="1">Uncharacterized protein</fullName>
    </submittedName>
</protein>
<dbReference type="EMBL" id="CP003040">
    <property type="protein sequence ID" value="AEN96421.1"/>
    <property type="molecule type" value="Genomic_DNA"/>
</dbReference>
<keyword evidence="2" id="KW-1185">Reference proteome</keyword>
<dbReference type="KEGG" id="rho:RHOM_06520"/>
<dbReference type="HOGENOM" id="CLU_3332516_0_0_9"/>
<dbReference type="AlphaFoldDB" id="G2T2N8"/>